<evidence type="ECO:0000313" key="2">
    <source>
        <dbReference type="EMBL" id="QXJ27471.1"/>
    </source>
</evidence>
<dbReference type="Pfam" id="PF21948">
    <property type="entry name" value="LplA-B_cat"/>
    <property type="match status" value="1"/>
</dbReference>
<name>A0A8F5BLG2_SACSH</name>
<dbReference type="EMBL" id="CP077717">
    <property type="protein sequence ID" value="QXJ27471.1"/>
    <property type="molecule type" value="Genomic_DNA"/>
</dbReference>
<gene>
    <name evidence="2" type="ORF">J5U23_00338</name>
</gene>
<dbReference type="GeneID" id="65561957"/>
<dbReference type="InterPro" id="IPR004562">
    <property type="entry name" value="LipoylTrfase_LipoateP_Ligase"/>
</dbReference>
<reference evidence="2" key="1">
    <citation type="journal article" date="2021" name="Environ. Microbiol.">
        <title>New insights into the diversity and evolution of the archaeal mobilome from three complete genomes of Saccharolobus shibatae.</title>
        <authorList>
            <person name="Medvedeva S."/>
            <person name="Brandt D."/>
            <person name="Cvirkaite-Krupovic V."/>
            <person name="Liu Y."/>
            <person name="Severinov K."/>
            <person name="Ishino S."/>
            <person name="Ishino Y."/>
            <person name="Prangishvili D."/>
            <person name="Kalinowski J."/>
            <person name="Krupovic M."/>
        </authorList>
    </citation>
    <scope>NUCLEOTIDE SEQUENCE</scope>
    <source>
        <strain evidence="2">B12</strain>
    </source>
</reference>
<dbReference type="GO" id="GO:0016874">
    <property type="term" value="F:ligase activity"/>
    <property type="evidence" value="ECO:0007669"/>
    <property type="project" value="UniProtKB-KW"/>
</dbReference>
<dbReference type="KEGG" id="sshi:J5U23_00338"/>
<accession>A0A8F5BLG2</accession>
<dbReference type="PANTHER" id="PTHR12561:SF3">
    <property type="entry name" value="LIPOYLTRANSFERASE 1, MITOCHONDRIAL"/>
    <property type="match status" value="1"/>
</dbReference>
<dbReference type="RefSeq" id="WP_218259220.1">
    <property type="nucleotide sequence ID" value="NZ_CP077717.1"/>
</dbReference>
<dbReference type="GO" id="GO:0009249">
    <property type="term" value="P:protein lipoylation"/>
    <property type="evidence" value="ECO:0007669"/>
    <property type="project" value="InterPro"/>
</dbReference>
<evidence type="ECO:0000313" key="3">
    <source>
        <dbReference type="Proteomes" id="UP000694018"/>
    </source>
</evidence>
<dbReference type="GO" id="GO:0005737">
    <property type="term" value="C:cytoplasm"/>
    <property type="evidence" value="ECO:0007669"/>
    <property type="project" value="TreeGrafter"/>
</dbReference>
<dbReference type="Proteomes" id="UP000694018">
    <property type="component" value="Chromosome"/>
</dbReference>
<keyword evidence="2" id="KW-0436">Ligase</keyword>
<organism evidence="2 3">
    <name type="scientific">Saccharolobus shibatae (strain ATCC 51178 / DSM 5389 / JCM 8931 / NBRC 15437 / B12)</name>
    <name type="common">Sulfolobus shibatae</name>
    <dbReference type="NCBI Taxonomy" id="523848"/>
    <lineage>
        <taxon>Archaea</taxon>
        <taxon>Thermoproteota</taxon>
        <taxon>Thermoprotei</taxon>
        <taxon>Sulfolobales</taxon>
        <taxon>Sulfolobaceae</taxon>
        <taxon>Saccharolobus</taxon>
    </lineage>
</organism>
<dbReference type="CDD" id="cd16443">
    <property type="entry name" value="LplA"/>
    <property type="match status" value="1"/>
</dbReference>
<sequence length="254" mass="28892">MENKSIVKLRVLLTEYPNDPYLNVAMDEALLLKSNGFPTLRIWRNDKSVILGILSSVNDEVNLEMIERFGVKLVRRISGGGSVFHDMGNINYTFITSGQGGIDYLYGNLLKGTISAIESLVNERVEVYNETDIAFKGYKISGNAGYINEDKYLLHGTLLVSSNLDILHKVLVIPPKNYRKKDNINMIKYKVSNLSNLVKDNISYDEVVEAFIRGFSSLLHSDDYFLDGINDEELKLATRLANEKYSKKEFIYKR</sequence>
<evidence type="ECO:0000259" key="1">
    <source>
        <dbReference type="PROSITE" id="PS51733"/>
    </source>
</evidence>
<dbReference type="InterPro" id="IPR004143">
    <property type="entry name" value="BPL_LPL_catalytic"/>
</dbReference>
<proteinExistence type="predicted"/>
<dbReference type="GO" id="GO:0017118">
    <property type="term" value="F:lipoyltransferase activity"/>
    <property type="evidence" value="ECO:0007669"/>
    <property type="project" value="TreeGrafter"/>
</dbReference>
<protein>
    <submittedName>
        <fullName evidence="2">Lipoate-protein ligase A</fullName>
    </submittedName>
</protein>
<dbReference type="OrthoDB" id="43646at2157"/>
<dbReference type="PANTHER" id="PTHR12561">
    <property type="entry name" value="LIPOATE-PROTEIN LIGASE"/>
    <property type="match status" value="1"/>
</dbReference>
<dbReference type="PROSITE" id="PS51733">
    <property type="entry name" value="BPL_LPL_CATALYTIC"/>
    <property type="match status" value="1"/>
</dbReference>
<dbReference type="AlphaFoldDB" id="A0A8F5BLG2"/>
<feature type="domain" description="BPL/LPL catalytic" evidence="1">
    <location>
        <begin position="34"/>
        <end position="223"/>
    </location>
</feature>